<comment type="caution">
    <text evidence="2">The sequence shown here is derived from an EMBL/GenBank/DDBJ whole genome shotgun (WGS) entry which is preliminary data.</text>
</comment>
<reference evidence="2 3" key="1">
    <citation type="submission" date="2019-10" db="EMBL/GenBank/DDBJ databases">
        <title>Extracellular Electron Transfer in a Candidatus Methanoperedens spp. Enrichment Culture.</title>
        <authorList>
            <person name="Berger S."/>
            <person name="Rangel Shaw D."/>
            <person name="Berben T."/>
            <person name="In 'T Zandt M."/>
            <person name="Frank J."/>
            <person name="Reimann J."/>
            <person name="Jetten M.S.M."/>
            <person name="Welte C.U."/>
        </authorList>
    </citation>
    <scope>NUCLEOTIDE SEQUENCE [LARGE SCALE GENOMIC DNA]</scope>
    <source>
        <strain evidence="2">SB12</strain>
    </source>
</reference>
<dbReference type="PROSITE" id="PS51257">
    <property type="entry name" value="PROKAR_LIPOPROTEIN"/>
    <property type="match status" value="1"/>
</dbReference>
<evidence type="ECO:0008006" key="4">
    <source>
        <dbReference type="Google" id="ProtNLM"/>
    </source>
</evidence>
<accession>A0A833GY50</accession>
<gene>
    <name evidence="2" type="ORF">F9K24_19950</name>
</gene>
<evidence type="ECO:0000313" key="3">
    <source>
        <dbReference type="Proteomes" id="UP000460298"/>
    </source>
</evidence>
<dbReference type="AlphaFoldDB" id="A0A833GY50"/>
<evidence type="ECO:0000313" key="2">
    <source>
        <dbReference type="EMBL" id="KAB2929450.1"/>
    </source>
</evidence>
<name>A0A833GY50_9LEPT</name>
<sequence>MIRMTRFTTYLLSLTAAFLLLACKSEGKGPVERIALKELPFEADRVTTESFFQKSGWQKLEQSDDRIVFFFPAAVPEELRKLPVMGEEGPAPEPYTLQVFFNPEGKAAIMILHRFDTSDRMESFFKAISEDYGLSGLKFSEVSETSGLGNQLIESRGVLDTGDTLFLVLRSKVLPVEEKLKNGMNDEIEIRIFPKKLNEGITADALLD</sequence>
<keyword evidence="1" id="KW-0732">Signal</keyword>
<dbReference type="Proteomes" id="UP000460298">
    <property type="component" value="Unassembled WGS sequence"/>
</dbReference>
<dbReference type="EMBL" id="WBUI01000031">
    <property type="protein sequence ID" value="KAB2929450.1"/>
    <property type="molecule type" value="Genomic_DNA"/>
</dbReference>
<protein>
    <recommendedName>
        <fullName evidence="4">Lipoprotein</fullName>
    </recommendedName>
</protein>
<feature type="chain" id="PRO_5033062127" description="Lipoprotein" evidence="1">
    <location>
        <begin position="23"/>
        <end position="208"/>
    </location>
</feature>
<evidence type="ECO:0000256" key="1">
    <source>
        <dbReference type="SAM" id="SignalP"/>
    </source>
</evidence>
<feature type="signal peptide" evidence="1">
    <location>
        <begin position="1"/>
        <end position="22"/>
    </location>
</feature>
<organism evidence="2 3">
    <name type="scientific">Leptonema illini</name>
    <dbReference type="NCBI Taxonomy" id="183"/>
    <lineage>
        <taxon>Bacteria</taxon>
        <taxon>Pseudomonadati</taxon>
        <taxon>Spirochaetota</taxon>
        <taxon>Spirochaetia</taxon>
        <taxon>Leptospirales</taxon>
        <taxon>Leptospiraceae</taxon>
        <taxon>Leptonema</taxon>
    </lineage>
</organism>
<proteinExistence type="predicted"/>